<dbReference type="InterPro" id="IPR001806">
    <property type="entry name" value="Small_GTPase"/>
</dbReference>
<dbReference type="Gene3D" id="3.40.50.300">
    <property type="entry name" value="P-loop containing nucleotide triphosphate hydrolases"/>
    <property type="match status" value="1"/>
</dbReference>
<keyword evidence="5" id="KW-1185">Reference proteome</keyword>
<comment type="caution">
    <text evidence="4">The sequence shown here is derived from an EMBL/GenBank/DDBJ whole genome shotgun (WGS) entry which is preliminary data.</text>
</comment>
<dbReference type="CDD" id="cd00154">
    <property type="entry name" value="Rab"/>
    <property type="match status" value="1"/>
</dbReference>
<feature type="compositionally biased region" description="Polar residues" evidence="3">
    <location>
        <begin position="175"/>
        <end position="184"/>
    </location>
</feature>
<dbReference type="NCBIfam" id="TIGR00231">
    <property type="entry name" value="small_GTP"/>
    <property type="match status" value="1"/>
</dbReference>
<proteinExistence type="predicted"/>
<dbReference type="PROSITE" id="PS51421">
    <property type="entry name" value="RAS"/>
    <property type="match status" value="1"/>
</dbReference>
<dbReference type="PRINTS" id="PR00449">
    <property type="entry name" value="RASTRNSFRMNG"/>
</dbReference>
<dbReference type="SMART" id="SM00174">
    <property type="entry name" value="RHO"/>
    <property type="match status" value="1"/>
</dbReference>
<evidence type="ECO:0000256" key="2">
    <source>
        <dbReference type="ARBA" id="ARBA00023134"/>
    </source>
</evidence>
<accession>A0A1J4KUB1</accession>
<keyword evidence="1" id="KW-0547">Nucleotide-binding</keyword>
<gene>
    <name evidence="4" type="ORF">TRFO_03524</name>
</gene>
<dbReference type="GeneID" id="94826053"/>
<sequence length="192" mass="20923">MHSLKVVLVGDTKVGKSCILSRFVQGTFDRNMPATIGAAFLTKVITTPNGNVRLQLWDTAGQEKFRSLAPMYYRSAAVAVLVYDITQKQSLDGLEDWAAEIADKAPHNIKLVVIGNKTDLEEDRQVTQQQGKELANNLNAVIHGETSAKTGAGINEIFAQIAELDITQDDIVVNPASNRPQPKSNNDEGCKC</sequence>
<dbReference type="Pfam" id="PF00071">
    <property type="entry name" value="Ras"/>
    <property type="match status" value="1"/>
</dbReference>
<organism evidence="4 5">
    <name type="scientific">Tritrichomonas foetus</name>
    <dbReference type="NCBI Taxonomy" id="1144522"/>
    <lineage>
        <taxon>Eukaryota</taxon>
        <taxon>Metamonada</taxon>
        <taxon>Parabasalia</taxon>
        <taxon>Tritrichomonadida</taxon>
        <taxon>Tritrichomonadidae</taxon>
        <taxon>Tritrichomonas</taxon>
    </lineage>
</organism>
<dbReference type="RefSeq" id="XP_068366221.1">
    <property type="nucleotide sequence ID" value="XM_068491349.1"/>
</dbReference>
<dbReference type="PANTHER" id="PTHR47977">
    <property type="entry name" value="RAS-RELATED PROTEIN RAB"/>
    <property type="match status" value="1"/>
</dbReference>
<evidence type="ECO:0000256" key="1">
    <source>
        <dbReference type="ARBA" id="ARBA00022741"/>
    </source>
</evidence>
<dbReference type="InterPro" id="IPR050227">
    <property type="entry name" value="Rab"/>
</dbReference>
<dbReference type="SUPFAM" id="SSF52540">
    <property type="entry name" value="P-loop containing nucleoside triphosphate hydrolases"/>
    <property type="match status" value="1"/>
</dbReference>
<dbReference type="FunFam" id="3.40.50.300:FF:000808">
    <property type="entry name" value="Small GTP-binding protein, putative"/>
    <property type="match status" value="1"/>
</dbReference>
<keyword evidence="2" id="KW-0342">GTP-binding</keyword>
<name>A0A1J4KUB1_9EUKA</name>
<reference evidence="4" key="1">
    <citation type="submission" date="2016-10" db="EMBL/GenBank/DDBJ databases">
        <authorList>
            <person name="Benchimol M."/>
            <person name="Almeida L.G."/>
            <person name="Vasconcelos A.T."/>
            <person name="Perreira-Neves A."/>
            <person name="Rosa I.A."/>
            <person name="Tasca T."/>
            <person name="Bogo M.R."/>
            <person name="de Souza W."/>
        </authorList>
    </citation>
    <scope>NUCLEOTIDE SEQUENCE [LARGE SCALE GENOMIC DNA]</scope>
    <source>
        <strain evidence="4">K</strain>
    </source>
</reference>
<dbReference type="GO" id="GO:0003924">
    <property type="term" value="F:GTPase activity"/>
    <property type="evidence" value="ECO:0007669"/>
    <property type="project" value="InterPro"/>
</dbReference>
<feature type="region of interest" description="Disordered" evidence="3">
    <location>
        <begin position="173"/>
        <end position="192"/>
    </location>
</feature>
<dbReference type="SMART" id="SM00173">
    <property type="entry name" value="RAS"/>
    <property type="match status" value="1"/>
</dbReference>
<dbReference type="GO" id="GO:0005525">
    <property type="term" value="F:GTP binding"/>
    <property type="evidence" value="ECO:0007669"/>
    <property type="project" value="UniProtKB-KW"/>
</dbReference>
<dbReference type="SMART" id="SM00176">
    <property type="entry name" value="RAN"/>
    <property type="match status" value="1"/>
</dbReference>
<dbReference type="InterPro" id="IPR005225">
    <property type="entry name" value="Small_GTP-bd"/>
</dbReference>
<dbReference type="OrthoDB" id="63533at2759"/>
<dbReference type="EMBL" id="MLAK01000549">
    <property type="protein sequence ID" value="OHT13085.1"/>
    <property type="molecule type" value="Genomic_DNA"/>
</dbReference>
<dbReference type="Proteomes" id="UP000179807">
    <property type="component" value="Unassembled WGS sequence"/>
</dbReference>
<evidence type="ECO:0000313" key="4">
    <source>
        <dbReference type="EMBL" id="OHT13085.1"/>
    </source>
</evidence>
<dbReference type="AlphaFoldDB" id="A0A1J4KUB1"/>
<evidence type="ECO:0000256" key="3">
    <source>
        <dbReference type="SAM" id="MobiDB-lite"/>
    </source>
</evidence>
<dbReference type="PROSITE" id="PS51420">
    <property type="entry name" value="RHO"/>
    <property type="match status" value="1"/>
</dbReference>
<dbReference type="SMART" id="SM00175">
    <property type="entry name" value="RAB"/>
    <property type="match status" value="1"/>
</dbReference>
<protein>
    <submittedName>
        <fullName evidence="4">Small GTP-binding protein</fullName>
    </submittedName>
</protein>
<dbReference type="InterPro" id="IPR027417">
    <property type="entry name" value="P-loop_NTPase"/>
</dbReference>
<dbReference type="PROSITE" id="PS51419">
    <property type="entry name" value="RAB"/>
    <property type="match status" value="1"/>
</dbReference>
<evidence type="ECO:0000313" key="5">
    <source>
        <dbReference type="Proteomes" id="UP000179807"/>
    </source>
</evidence>
<dbReference type="VEuPathDB" id="TrichDB:TRFO_03524"/>